<evidence type="ECO:0000313" key="2">
    <source>
        <dbReference type="Proteomes" id="UP000653454"/>
    </source>
</evidence>
<comment type="caution">
    <text evidence="1">The sequence shown here is derived from an EMBL/GenBank/DDBJ whole genome shotgun (WGS) entry which is preliminary data.</text>
</comment>
<dbReference type="AlphaFoldDB" id="A0A8S4F901"/>
<keyword evidence="2" id="KW-1185">Reference proteome</keyword>
<reference evidence="1" key="1">
    <citation type="submission" date="2020-11" db="EMBL/GenBank/DDBJ databases">
        <authorList>
            <person name="Whiteford S."/>
        </authorList>
    </citation>
    <scope>NUCLEOTIDE SEQUENCE</scope>
</reference>
<evidence type="ECO:0000313" key="1">
    <source>
        <dbReference type="EMBL" id="CAG9124741.1"/>
    </source>
</evidence>
<gene>
    <name evidence="1" type="ORF">PLXY2_LOCUS8156</name>
</gene>
<name>A0A8S4F901_PLUXY</name>
<organism evidence="1 2">
    <name type="scientific">Plutella xylostella</name>
    <name type="common">Diamondback moth</name>
    <name type="synonym">Plutella maculipennis</name>
    <dbReference type="NCBI Taxonomy" id="51655"/>
    <lineage>
        <taxon>Eukaryota</taxon>
        <taxon>Metazoa</taxon>
        <taxon>Ecdysozoa</taxon>
        <taxon>Arthropoda</taxon>
        <taxon>Hexapoda</taxon>
        <taxon>Insecta</taxon>
        <taxon>Pterygota</taxon>
        <taxon>Neoptera</taxon>
        <taxon>Endopterygota</taxon>
        <taxon>Lepidoptera</taxon>
        <taxon>Glossata</taxon>
        <taxon>Ditrysia</taxon>
        <taxon>Yponomeutoidea</taxon>
        <taxon>Plutellidae</taxon>
        <taxon>Plutella</taxon>
    </lineage>
</organism>
<proteinExistence type="predicted"/>
<protein>
    <submittedName>
        <fullName evidence="1">(diamondback moth) hypothetical protein</fullName>
    </submittedName>
</protein>
<feature type="non-terminal residue" evidence="1">
    <location>
        <position position="1"/>
    </location>
</feature>
<accession>A0A8S4F901</accession>
<sequence>VSTYIRILHNCLAPLSLAKHEVALIRWQIKMS</sequence>
<dbReference type="Proteomes" id="UP000653454">
    <property type="component" value="Unassembled WGS sequence"/>
</dbReference>
<dbReference type="EMBL" id="CAJHNJ030000030">
    <property type="protein sequence ID" value="CAG9124741.1"/>
    <property type="molecule type" value="Genomic_DNA"/>
</dbReference>